<name>A0ABU9TPB1_9GAMM</name>
<organism evidence="2 3">
    <name type="scientific">Neptuniibacter pectenicola</name>
    <dbReference type="NCBI Taxonomy" id="1806669"/>
    <lineage>
        <taxon>Bacteria</taxon>
        <taxon>Pseudomonadati</taxon>
        <taxon>Pseudomonadota</taxon>
        <taxon>Gammaproteobacteria</taxon>
        <taxon>Oceanospirillales</taxon>
        <taxon>Oceanospirillaceae</taxon>
        <taxon>Neptuniibacter</taxon>
    </lineage>
</organism>
<dbReference type="EMBL" id="JBBMRA010000002">
    <property type="protein sequence ID" value="MEM5535559.1"/>
    <property type="molecule type" value="Genomic_DNA"/>
</dbReference>
<evidence type="ECO:0000313" key="2">
    <source>
        <dbReference type="EMBL" id="MEM5535559.1"/>
    </source>
</evidence>
<sequence>MTQFKLRNFMALFALLLSIMATPVWAISMDDAKSQGLIGERSNGYLGIVTSNASADVRKLVDTINNKRRSAYANRASSAGVEQSVFEIRMGQRLQARTPAGQFIQLPNGNWQKK</sequence>
<feature type="signal peptide" evidence="1">
    <location>
        <begin position="1"/>
        <end position="26"/>
    </location>
</feature>
<gene>
    <name evidence="2" type="ORF">WNY58_04045</name>
</gene>
<evidence type="ECO:0000313" key="3">
    <source>
        <dbReference type="Proteomes" id="UP001449225"/>
    </source>
</evidence>
<dbReference type="PIRSF" id="PIRSF025560">
    <property type="entry name" value="UCP025560"/>
    <property type="match status" value="1"/>
</dbReference>
<dbReference type="RefSeq" id="WP_339890582.1">
    <property type="nucleotide sequence ID" value="NZ_CAXBCE010000007.1"/>
</dbReference>
<protein>
    <submittedName>
        <fullName evidence="2">YdbL family protein</fullName>
    </submittedName>
</protein>
<keyword evidence="3" id="KW-1185">Reference proteome</keyword>
<reference evidence="2 3" key="1">
    <citation type="submission" date="2024-03" db="EMBL/GenBank/DDBJ databases">
        <title>Community enrichment and isolation of bacterial strains for fucoidan degradation.</title>
        <authorList>
            <person name="Sichert A."/>
        </authorList>
    </citation>
    <scope>NUCLEOTIDE SEQUENCE [LARGE SCALE GENOMIC DNA]</scope>
    <source>
        <strain evidence="2 3">AS76</strain>
    </source>
</reference>
<proteinExistence type="predicted"/>
<accession>A0ABU9TPB1</accession>
<feature type="chain" id="PRO_5045531387" evidence="1">
    <location>
        <begin position="27"/>
        <end position="114"/>
    </location>
</feature>
<evidence type="ECO:0000256" key="1">
    <source>
        <dbReference type="SAM" id="SignalP"/>
    </source>
</evidence>
<keyword evidence="1" id="KW-0732">Signal</keyword>
<dbReference type="Pfam" id="PF07027">
    <property type="entry name" value="DUF1318"/>
    <property type="match status" value="1"/>
</dbReference>
<comment type="caution">
    <text evidence="2">The sequence shown here is derived from an EMBL/GenBank/DDBJ whole genome shotgun (WGS) entry which is preliminary data.</text>
</comment>
<dbReference type="Proteomes" id="UP001449225">
    <property type="component" value="Unassembled WGS sequence"/>
</dbReference>
<dbReference type="InterPro" id="IPR008309">
    <property type="entry name" value="YdbL"/>
</dbReference>